<name>A0A0N5AHV5_9BILA</name>
<dbReference type="WBParaSite" id="SMUV_0000397201-mRNA-1">
    <property type="protein sequence ID" value="SMUV_0000397201-mRNA-1"/>
    <property type="gene ID" value="SMUV_0000397201"/>
</dbReference>
<dbReference type="PANTHER" id="PTHR24096:SF149">
    <property type="entry name" value="AMP-BINDING DOMAIN-CONTAINING PROTEIN-RELATED"/>
    <property type="match status" value="1"/>
</dbReference>
<keyword evidence="5" id="KW-1133">Transmembrane helix</keyword>
<dbReference type="InterPro" id="IPR025110">
    <property type="entry name" value="AMP-bd_C"/>
</dbReference>
<sequence length="318" mass="35708">MMAAATTKVKEIILPIINTESVVYGVLPYFHAGGLLTTFCLLALGAHIIVNKKFNVKHFYDVIFNYKVTVLNVVPTILQTILNCDREIDQKLCSLEYIFVGSSKTDPELIDRLKKHYDIDIQLILVYGSTETGAINFMHPVHCRTRLGSCGILMPGNKAKVINLKNGKCCNSLEIGELWLQTPAIKKINNEWYRTGDLAYYDQDGYFYIKGRVKDLIKVRGWQVSPIELEEEILKLAGVKECAVVGVPDEVSGQVPKAYVVINKESKLTKNHINDIIRSKFSSYKQLAGGIEFIDELPKTASGKVSKHLLLEKLSRSN</sequence>
<accession>A0A0N5AHV5</accession>
<dbReference type="PANTHER" id="PTHR24096">
    <property type="entry name" value="LONG-CHAIN-FATTY-ACID--COA LIGASE"/>
    <property type="match status" value="1"/>
</dbReference>
<dbReference type="Pfam" id="PF00501">
    <property type="entry name" value="AMP-binding"/>
    <property type="match status" value="1"/>
</dbReference>
<organism evidence="8 9">
    <name type="scientific">Syphacia muris</name>
    <dbReference type="NCBI Taxonomy" id="451379"/>
    <lineage>
        <taxon>Eukaryota</taxon>
        <taxon>Metazoa</taxon>
        <taxon>Ecdysozoa</taxon>
        <taxon>Nematoda</taxon>
        <taxon>Chromadorea</taxon>
        <taxon>Rhabditida</taxon>
        <taxon>Spirurina</taxon>
        <taxon>Oxyuridomorpha</taxon>
        <taxon>Oxyuroidea</taxon>
        <taxon>Oxyuridae</taxon>
        <taxon>Syphacia</taxon>
    </lineage>
</organism>
<keyword evidence="3" id="KW-0436">Ligase</keyword>
<feature type="domain" description="AMP-dependent synthetase/ligase" evidence="6">
    <location>
        <begin position="17"/>
        <end position="185"/>
    </location>
</feature>
<dbReference type="STRING" id="451379.A0A0N5AHV5"/>
<dbReference type="SUPFAM" id="SSF56801">
    <property type="entry name" value="Acetyl-CoA synthetase-like"/>
    <property type="match status" value="1"/>
</dbReference>
<proteinExistence type="inferred from homology"/>
<dbReference type="FunFam" id="3.30.300.30:FF:000007">
    <property type="entry name" value="4-coumarate--CoA ligase 2"/>
    <property type="match status" value="1"/>
</dbReference>
<comment type="similarity">
    <text evidence="2">Belongs to the ATP-dependent AMP-binding enzyme family.</text>
</comment>
<dbReference type="Gene3D" id="3.30.300.30">
    <property type="match status" value="1"/>
</dbReference>
<dbReference type="InterPro" id="IPR045851">
    <property type="entry name" value="AMP-bd_C_sf"/>
</dbReference>
<dbReference type="Gene3D" id="3.40.50.12780">
    <property type="entry name" value="N-terminal domain of ligase-like"/>
    <property type="match status" value="1"/>
</dbReference>
<protein>
    <submittedName>
        <fullName evidence="9">AMP-binding domain-containing protein</fullName>
    </submittedName>
</protein>
<keyword evidence="5" id="KW-0812">Transmembrane</keyword>
<evidence type="ECO:0000313" key="8">
    <source>
        <dbReference type="Proteomes" id="UP000046393"/>
    </source>
</evidence>
<keyword evidence="4" id="KW-0576">Peroxisome</keyword>
<reference evidence="9" key="1">
    <citation type="submission" date="2017-02" db="UniProtKB">
        <authorList>
            <consortium name="WormBaseParasite"/>
        </authorList>
    </citation>
    <scope>IDENTIFICATION</scope>
</reference>
<keyword evidence="5" id="KW-0472">Membrane</keyword>
<feature type="transmembrane region" description="Helical" evidence="5">
    <location>
        <begin position="29"/>
        <end position="50"/>
    </location>
</feature>
<dbReference type="InterPro" id="IPR042099">
    <property type="entry name" value="ANL_N_sf"/>
</dbReference>
<evidence type="ECO:0000259" key="6">
    <source>
        <dbReference type="Pfam" id="PF00501"/>
    </source>
</evidence>
<keyword evidence="8" id="KW-1185">Reference proteome</keyword>
<evidence type="ECO:0000256" key="2">
    <source>
        <dbReference type="ARBA" id="ARBA00006432"/>
    </source>
</evidence>
<dbReference type="Proteomes" id="UP000046393">
    <property type="component" value="Unplaced"/>
</dbReference>
<dbReference type="Pfam" id="PF13193">
    <property type="entry name" value="AMP-binding_C"/>
    <property type="match status" value="1"/>
</dbReference>
<evidence type="ECO:0000256" key="3">
    <source>
        <dbReference type="ARBA" id="ARBA00022598"/>
    </source>
</evidence>
<dbReference type="InterPro" id="IPR000873">
    <property type="entry name" value="AMP-dep_synth/lig_dom"/>
</dbReference>
<comment type="subcellular location">
    <subcellularLocation>
        <location evidence="1">Peroxisome</location>
    </subcellularLocation>
</comment>
<evidence type="ECO:0000256" key="5">
    <source>
        <dbReference type="SAM" id="Phobius"/>
    </source>
</evidence>
<evidence type="ECO:0000259" key="7">
    <source>
        <dbReference type="Pfam" id="PF13193"/>
    </source>
</evidence>
<feature type="domain" description="AMP-binding enzyme C-terminal" evidence="7">
    <location>
        <begin position="228"/>
        <end position="304"/>
    </location>
</feature>
<evidence type="ECO:0000256" key="4">
    <source>
        <dbReference type="ARBA" id="ARBA00023140"/>
    </source>
</evidence>
<evidence type="ECO:0000256" key="1">
    <source>
        <dbReference type="ARBA" id="ARBA00004275"/>
    </source>
</evidence>
<dbReference type="AlphaFoldDB" id="A0A0N5AHV5"/>
<evidence type="ECO:0000313" key="9">
    <source>
        <dbReference type="WBParaSite" id="SMUV_0000397201-mRNA-1"/>
    </source>
</evidence>
<dbReference type="GO" id="GO:0016405">
    <property type="term" value="F:CoA-ligase activity"/>
    <property type="evidence" value="ECO:0007669"/>
    <property type="project" value="TreeGrafter"/>
</dbReference>
<dbReference type="GO" id="GO:0005777">
    <property type="term" value="C:peroxisome"/>
    <property type="evidence" value="ECO:0007669"/>
    <property type="project" value="UniProtKB-SubCell"/>
</dbReference>